<dbReference type="PANTHER" id="PTHR35488:SF4">
    <property type="entry name" value="DUF4005 DOMAIN-CONTAINING PROTEIN"/>
    <property type="match status" value="1"/>
</dbReference>
<protein>
    <submittedName>
        <fullName evidence="2">Uncharacterized protein</fullName>
    </submittedName>
</protein>
<evidence type="ECO:0000256" key="1">
    <source>
        <dbReference type="SAM" id="MobiDB-lite"/>
    </source>
</evidence>
<dbReference type="KEGG" id="nta:107788957"/>
<name>A0A1S3ZPG4_TOBAC</name>
<accession>A0A1S3ZPG4</accession>
<proteinExistence type="predicted"/>
<sequence>MQIMNKFPIYPRYEAGDYCGYEFDPQSDFTDFLTEVRNHESEEKKFGVTPPRPVELGKNNFEKDIKETCRKSWKRSLFSWLKNKKNQRNREPLKGSTINKPKRGCVSGPMTGISGPGAIAVRPKKPTSGPLTNFFSPMNRGDNEIPYLCLQKFKNSSPDVRSHGPIYLVT</sequence>
<dbReference type="PANTHER" id="PTHR35488">
    <property type="entry name" value="OS05G0358900 PROTEIN-RELATED"/>
    <property type="match status" value="1"/>
</dbReference>
<feature type="region of interest" description="Disordered" evidence="1">
    <location>
        <begin position="84"/>
        <end position="125"/>
    </location>
</feature>
<organism evidence="2">
    <name type="scientific">Nicotiana tabacum</name>
    <name type="common">Common tobacco</name>
    <dbReference type="NCBI Taxonomy" id="4097"/>
    <lineage>
        <taxon>Eukaryota</taxon>
        <taxon>Viridiplantae</taxon>
        <taxon>Streptophyta</taxon>
        <taxon>Embryophyta</taxon>
        <taxon>Tracheophyta</taxon>
        <taxon>Spermatophyta</taxon>
        <taxon>Magnoliopsida</taxon>
        <taxon>eudicotyledons</taxon>
        <taxon>Gunneridae</taxon>
        <taxon>Pentapetalae</taxon>
        <taxon>asterids</taxon>
        <taxon>lamiids</taxon>
        <taxon>Solanales</taxon>
        <taxon>Solanaceae</taxon>
        <taxon>Nicotianoideae</taxon>
        <taxon>Nicotianeae</taxon>
        <taxon>Nicotiana</taxon>
    </lineage>
</organism>
<reference evidence="2" key="1">
    <citation type="submission" date="2025-08" db="UniProtKB">
        <authorList>
            <consortium name="RefSeq"/>
        </authorList>
    </citation>
    <scope>IDENTIFICATION</scope>
</reference>
<dbReference type="OrthoDB" id="737456at2759"/>
<dbReference type="AlphaFoldDB" id="A0A1S3ZPG4"/>
<evidence type="ECO:0000313" key="2">
    <source>
        <dbReference type="RefSeq" id="XP_016466189.1"/>
    </source>
</evidence>
<dbReference type="RefSeq" id="XP_016466189.1">
    <property type="nucleotide sequence ID" value="XM_016610703.1"/>
</dbReference>
<dbReference type="PaxDb" id="4097-A0A1S3ZPG4"/>
<gene>
    <name evidence="2" type="primary">LOC107788957</name>
</gene>
<dbReference type="OMA" id="IENAYDP"/>
<dbReference type="STRING" id="4097.A0A1S3ZPG4"/>